<sequence length="46" mass="4460">MPRFANQFTAALAAIMIMAGSFGAILTVPAPSADAAVAAIATPAVA</sequence>
<reference evidence="2 3" key="1">
    <citation type="submission" date="2019-12" db="EMBL/GenBank/DDBJ databases">
        <title>Genomic-based taxomic classification of the family Erythrobacteraceae.</title>
        <authorList>
            <person name="Xu L."/>
        </authorList>
    </citation>
    <scope>NUCLEOTIDE SEQUENCE [LARGE SCALE GENOMIC DNA]</scope>
    <source>
        <strain evidence="2 3">JCM 16677</strain>
    </source>
</reference>
<name>A0A845AVA5_9SPHN</name>
<dbReference type="EMBL" id="WTYE01000001">
    <property type="protein sequence ID" value="MXP33439.1"/>
    <property type="molecule type" value="Genomic_DNA"/>
</dbReference>
<dbReference type="Proteomes" id="UP000446786">
    <property type="component" value="Unassembled WGS sequence"/>
</dbReference>
<evidence type="ECO:0000313" key="3">
    <source>
        <dbReference type="Proteomes" id="UP000446786"/>
    </source>
</evidence>
<organism evidence="2 3">
    <name type="scientific">Parerythrobacter jejuensis</name>
    <dbReference type="NCBI Taxonomy" id="795812"/>
    <lineage>
        <taxon>Bacteria</taxon>
        <taxon>Pseudomonadati</taxon>
        <taxon>Pseudomonadota</taxon>
        <taxon>Alphaproteobacteria</taxon>
        <taxon>Sphingomonadales</taxon>
        <taxon>Erythrobacteraceae</taxon>
        <taxon>Parerythrobacter</taxon>
    </lineage>
</organism>
<comment type="caution">
    <text evidence="2">The sequence shown here is derived from an EMBL/GenBank/DDBJ whole genome shotgun (WGS) entry which is preliminary data.</text>
</comment>
<accession>A0A845AVA5</accession>
<evidence type="ECO:0000313" key="1">
    <source>
        <dbReference type="EMBL" id="MXP30679.1"/>
    </source>
</evidence>
<dbReference type="RefSeq" id="WP_160778197.1">
    <property type="nucleotide sequence ID" value="NZ_BAAAZF010000001.1"/>
</dbReference>
<proteinExistence type="predicted"/>
<evidence type="ECO:0000313" key="2">
    <source>
        <dbReference type="EMBL" id="MXP33439.1"/>
    </source>
</evidence>
<gene>
    <name evidence="1" type="ORF">GRI94_02460</name>
    <name evidence="2" type="ORF">GRI94_16550</name>
</gene>
<dbReference type="EMBL" id="WTYE01000001">
    <property type="protein sequence ID" value="MXP30679.1"/>
    <property type="molecule type" value="Genomic_DNA"/>
</dbReference>
<keyword evidence="3" id="KW-1185">Reference proteome</keyword>
<protein>
    <submittedName>
        <fullName evidence="2">Uncharacterized protein</fullName>
    </submittedName>
</protein>
<dbReference type="AlphaFoldDB" id="A0A845AVA5"/>